<gene>
    <name evidence="5" type="primary">rpmF</name>
    <name evidence="7" type="ORF">AC812_15070</name>
</gene>
<sequence length="65" mass="7556">MVPLPKRKLSKGRRDRRRAHDALQNTNLVQCSQCGEMRLPHTVCPNCGYYQGREIISMEKAEKKK</sequence>
<dbReference type="GO" id="GO:0003735">
    <property type="term" value="F:structural constituent of ribosome"/>
    <property type="evidence" value="ECO:0007669"/>
    <property type="project" value="InterPro"/>
</dbReference>
<evidence type="ECO:0000256" key="2">
    <source>
        <dbReference type="ARBA" id="ARBA00022980"/>
    </source>
</evidence>
<dbReference type="GO" id="GO:0006412">
    <property type="term" value="P:translation"/>
    <property type="evidence" value="ECO:0007669"/>
    <property type="project" value="UniProtKB-UniRule"/>
</dbReference>
<comment type="similarity">
    <text evidence="1 5">Belongs to the bacterial ribosomal protein bL32 family.</text>
</comment>
<dbReference type="SUPFAM" id="SSF57829">
    <property type="entry name" value="Zn-binding ribosomal proteins"/>
    <property type="match status" value="1"/>
</dbReference>
<dbReference type="STRING" id="360411.AC812_15070"/>
<dbReference type="InterPro" id="IPR002677">
    <property type="entry name" value="Ribosomal_bL32"/>
</dbReference>
<dbReference type="Proteomes" id="UP000050514">
    <property type="component" value="Unassembled WGS sequence"/>
</dbReference>
<dbReference type="InterPro" id="IPR011332">
    <property type="entry name" value="Ribosomal_zn-bd"/>
</dbReference>
<dbReference type="PANTHER" id="PTHR35534:SF1">
    <property type="entry name" value="LARGE RIBOSOMAL SUBUNIT PROTEIN BL32"/>
    <property type="match status" value="1"/>
</dbReference>
<dbReference type="NCBIfam" id="TIGR01031">
    <property type="entry name" value="rpmF_bact"/>
    <property type="match status" value="1"/>
</dbReference>
<keyword evidence="3 5" id="KW-0687">Ribonucleoprotein</keyword>
<dbReference type="PANTHER" id="PTHR35534">
    <property type="entry name" value="50S RIBOSOMAL PROTEIN L32"/>
    <property type="match status" value="1"/>
</dbReference>
<dbReference type="Gene3D" id="1.20.5.640">
    <property type="entry name" value="Single helix bin"/>
    <property type="match status" value="1"/>
</dbReference>
<dbReference type="Pfam" id="PF01783">
    <property type="entry name" value="Ribosomal_L32p"/>
    <property type="match status" value="1"/>
</dbReference>
<evidence type="ECO:0000256" key="4">
    <source>
        <dbReference type="ARBA" id="ARBA00035178"/>
    </source>
</evidence>
<feature type="compositionally biased region" description="Basic residues" evidence="6">
    <location>
        <begin position="1"/>
        <end position="19"/>
    </location>
</feature>
<evidence type="ECO:0000256" key="3">
    <source>
        <dbReference type="ARBA" id="ARBA00023274"/>
    </source>
</evidence>
<evidence type="ECO:0000256" key="1">
    <source>
        <dbReference type="ARBA" id="ARBA00008560"/>
    </source>
</evidence>
<dbReference type="GO" id="GO:0015934">
    <property type="term" value="C:large ribosomal subunit"/>
    <property type="evidence" value="ECO:0007669"/>
    <property type="project" value="InterPro"/>
</dbReference>
<evidence type="ECO:0000313" key="7">
    <source>
        <dbReference type="EMBL" id="KPL73110.1"/>
    </source>
</evidence>
<dbReference type="RefSeq" id="WP_061917227.1">
    <property type="nucleotide sequence ID" value="NZ_DF967971.1"/>
</dbReference>
<dbReference type="AlphaFoldDB" id="A0A0P6X1A3"/>
<dbReference type="HAMAP" id="MF_00340">
    <property type="entry name" value="Ribosomal_bL32"/>
    <property type="match status" value="1"/>
</dbReference>
<comment type="caution">
    <text evidence="7">The sequence shown here is derived from an EMBL/GenBank/DDBJ whole genome shotgun (WGS) entry which is preliminary data.</text>
</comment>
<evidence type="ECO:0000256" key="5">
    <source>
        <dbReference type="HAMAP-Rule" id="MF_00340"/>
    </source>
</evidence>
<organism evidence="7 8">
    <name type="scientific">Bellilinea caldifistulae</name>
    <dbReference type="NCBI Taxonomy" id="360411"/>
    <lineage>
        <taxon>Bacteria</taxon>
        <taxon>Bacillati</taxon>
        <taxon>Chloroflexota</taxon>
        <taxon>Anaerolineae</taxon>
        <taxon>Anaerolineales</taxon>
        <taxon>Anaerolineaceae</taxon>
        <taxon>Bellilinea</taxon>
    </lineage>
</organism>
<dbReference type="EMBL" id="LGHJ01000021">
    <property type="protein sequence ID" value="KPL73110.1"/>
    <property type="molecule type" value="Genomic_DNA"/>
</dbReference>
<dbReference type="InterPro" id="IPR044957">
    <property type="entry name" value="Ribosomal_bL32_bact"/>
</dbReference>
<proteinExistence type="inferred from homology"/>
<keyword evidence="8" id="KW-1185">Reference proteome</keyword>
<evidence type="ECO:0000256" key="6">
    <source>
        <dbReference type="SAM" id="MobiDB-lite"/>
    </source>
</evidence>
<dbReference type="PATRIC" id="fig|360411.5.peg.1794"/>
<dbReference type="OrthoDB" id="9812874at2"/>
<keyword evidence="2 5" id="KW-0689">Ribosomal protein</keyword>
<name>A0A0P6X1A3_9CHLR</name>
<reference evidence="7 8" key="1">
    <citation type="submission" date="2015-07" db="EMBL/GenBank/DDBJ databases">
        <title>Draft genome of Bellilinea caldifistulae DSM 17877.</title>
        <authorList>
            <person name="Hemp J."/>
            <person name="Ward L.M."/>
            <person name="Pace L.A."/>
            <person name="Fischer W.W."/>
        </authorList>
    </citation>
    <scope>NUCLEOTIDE SEQUENCE [LARGE SCALE GENOMIC DNA]</scope>
    <source>
        <strain evidence="7 8">GOMI-1</strain>
    </source>
</reference>
<protein>
    <recommendedName>
        <fullName evidence="4 5">Large ribosomal subunit protein bL32</fullName>
    </recommendedName>
</protein>
<evidence type="ECO:0000313" key="8">
    <source>
        <dbReference type="Proteomes" id="UP000050514"/>
    </source>
</evidence>
<feature type="region of interest" description="Disordered" evidence="6">
    <location>
        <begin position="1"/>
        <end position="21"/>
    </location>
</feature>
<accession>A0A0P6X1A3</accession>